<comment type="caution">
    <text evidence="3">The sequence shown here is derived from an EMBL/GenBank/DDBJ whole genome shotgun (WGS) entry which is preliminary data.</text>
</comment>
<dbReference type="OrthoDB" id="3518533at2759"/>
<keyword evidence="4" id="KW-1185">Reference proteome</keyword>
<gene>
    <name evidence="3" type="ORF">MMYC01_209849</name>
</gene>
<evidence type="ECO:0000256" key="1">
    <source>
        <dbReference type="SAM" id="SignalP"/>
    </source>
</evidence>
<protein>
    <submittedName>
        <fullName evidence="3">Prolyl tripeptidyl peptidase</fullName>
    </submittedName>
</protein>
<reference evidence="3 4" key="1">
    <citation type="journal article" date="2016" name="Genome Announc.">
        <title>Genome Sequence of Madurella mycetomatis mm55, Isolated from a Human Mycetoma Case in Sudan.</title>
        <authorList>
            <person name="Smit S."/>
            <person name="Derks M.F."/>
            <person name="Bervoets S."/>
            <person name="Fahal A."/>
            <person name="van Leeuwen W."/>
            <person name="van Belkum A."/>
            <person name="van de Sande W.W."/>
        </authorList>
    </citation>
    <scope>NUCLEOTIDE SEQUENCE [LARGE SCALE GENOMIC DNA]</scope>
    <source>
        <strain evidence="4">mm55</strain>
    </source>
</reference>
<dbReference type="VEuPathDB" id="FungiDB:MMYC01_209849"/>
<sequence length="211" mass="22220">MHIITTLGMAALAAAAPAVRQAGSLSQSNGFILIAKVTDPSRDLDPSVDGMPLSAIHTGAALNAAVLWSSGRVFYQNGTAEQAQLKQTTIITDAVMPGFPFGIYVQGPAEPRDIISINVGSGTYNIIAESDAPAMANGLGSGTYLACNATVPYYQRKFITLQYAYDPATDIPAECAPIALVPQCATLDELPEDSHSSHEFVQQVPCYEEGV</sequence>
<feature type="signal peptide" evidence="1">
    <location>
        <begin position="1"/>
        <end position="15"/>
    </location>
</feature>
<evidence type="ECO:0000259" key="2">
    <source>
        <dbReference type="Pfam" id="PF25484"/>
    </source>
</evidence>
<dbReference type="EMBL" id="LCTW02000387">
    <property type="protein sequence ID" value="KXX74091.1"/>
    <property type="molecule type" value="Genomic_DNA"/>
</dbReference>
<organism evidence="3 4">
    <name type="scientific">Madurella mycetomatis</name>
    <dbReference type="NCBI Taxonomy" id="100816"/>
    <lineage>
        <taxon>Eukaryota</taxon>
        <taxon>Fungi</taxon>
        <taxon>Dikarya</taxon>
        <taxon>Ascomycota</taxon>
        <taxon>Pezizomycotina</taxon>
        <taxon>Sordariomycetes</taxon>
        <taxon>Sordariomycetidae</taxon>
        <taxon>Sordariales</taxon>
        <taxon>Sordariales incertae sedis</taxon>
        <taxon>Madurella</taxon>
    </lineage>
</organism>
<feature type="domain" description="DUF7907" evidence="2">
    <location>
        <begin position="28"/>
        <end position="184"/>
    </location>
</feature>
<proteinExistence type="predicted"/>
<dbReference type="Pfam" id="PF25484">
    <property type="entry name" value="DUF7907"/>
    <property type="match status" value="1"/>
</dbReference>
<dbReference type="Proteomes" id="UP000078237">
    <property type="component" value="Unassembled WGS sequence"/>
</dbReference>
<keyword evidence="1" id="KW-0732">Signal</keyword>
<feature type="chain" id="PRO_5013062763" evidence="1">
    <location>
        <begin position="16"/>
        <end position="211"/>
    </location>
</feature>
<dbReference type="InterPro" id="IPR057229">
    <property type="entry name" value="DUF7907"/>
</dbReference>
<name>A0A175VSG3_9PEZI</name>
<dbReference type="STRING" id="100816.A0A175VSG3"/>
<evidence type="ECO:0000313" key="3">
    <source>
        <dbReference type="EMBL" id="KXX74091.1"/>
    </source>
</evidence>
<evidence type="ECO:0000313" key="4">
    <source>
        <dbReference type="Proteomes" id="UP000078237"/>
    </source>
</evidence>
<accession>A0A175VSG3</accession>
<dbReference type="AlphaFoldDB" id="A0A175VSG3"/>